<accession>F0ZJA0</accession>
<protein>
    <submittedName>
        <fullName evidence="1">Uncharacterized protein</fullName>
    </submittedName>
</protein>
<evidence type="ECO:0000313" key="2">
    <source>
        <dbReference type="Proteomes" id="UP000001064"/>
    </source>
</evidence>
<evidence type="ECO:0000313" key="1">
    <source>
        <dbReference type="EMBL" id="EGC35982.1"/>
    </source>
</evidence>
<gene>
    <name evidence="1" type="ORF">DICPUDRAFT_78346</name>
</gene>
<dbReference type="KEGG" id="dpp:DICPUDRAFT_78346"/>
<sequence length="713" mass="85206">MNILNNLESVNNNTSLLLSVAKEYLIQNGQEYEILEYLRFYIVYELLQQRDFDELDGYIKKHIYTNSIYDIELLINFIFQYSVVHFSIETLDYYMQFIDQLDTKEFHDYFLQCPIQHHYYEKEKLNQTNQSNIILFLEYLISTFNNGGTNNIYLKAAFSLIVKHFKGEILEFILNSFRGNGVIKEVYLDLLSSYTNLSILDHFASAGDDNMELDFKKMKIFIDHFDMVEDMAVNEDFKIEISNKHCGKFLNFYFQYAYGKLFKEFDSFIVDCLIRSRYSSIKESIDIYNSIDKNNLLVYSEKSHIHSTILLENLLKSIKLQDINSINKILTAVNKYNNNYNNNHNNSHNNVIKIPDSFNNSLEIINYLSLKGYLNHFKLKYILDWIDRHINNVPKEFIFNLIPSNKTKLINYYNEKYYNIITIKYHIDQSAGLDNICDPSDKIYYNEIANVQNSKNAINALYNCFYESAYNYINNNLDKFAEDFKSLSKENDYLYRVFKSTLIFAPYQWVIKFDPIYKQIMKKSIFLDYIFNNSNYKEIEHLWNHRIEDRDILLDYLFGISYLDQKDPSDFYEKIPLIEYLFDKKKEFLIDYFKNHKVIFSEKQLLYKFIIFGNIKIFNQLKSILITINQDLEISLDIPFILKFCELEYNYLCEILEFLHTNQLLSKKSIFLENYNFIDRYLMVPFDDKNHYGTGEFFLVCKSVVALINTLNL</sequence>
<dbReference type="GeneID" id="10500368"/>
<dbReference type="EMBL" id="GL871041">
    <property type="protein sequence ID" value="EGC35982.1"/>
    <property type="molecule type" value="Genomic_DNA"/>
</dbReference>
<dbReference type="Proteomes" id="UP000001064">
    <property type="component" value="Unassembled WGS sequence"/>
</dbReference>
<proteinExistence type="predicted"/>
<name>F0ZJA0_DICPU</name>
<dbReference type="VEuPathDB" id="AmoebaDB:DICPUDRAFT_78346"/>
<organism evidence="1 2">
    <name type="scientific">Dictyostelium purpureum</name>
    <name type="common">Slime mold</name>
    <dbReference type="NCBI Taxonomy" id="5786"/>
    <lineage>
        <taxon>Eukaryota</taxon>
        <taxon>Amoebozoa</taxon>
        <taxon>Evosea</taxon>
        <taxon>Eumycetozoa</taxon>
        <taxon>Dictyostelia</taxon>
        <taxon>Dictyosteliales</taxon>
        <taxon>Dictyosteliaceae</taxon>
        <taxon>Dictyostelium</taxon>
    </lineage>
</organism>
<reference evidence="2" key="1">
    <citation type="journal article" date="2011" name="Genome Biol.">
        <title>Comparative genomics of the social amoebae Dictyostelium discoideum and Dictyostelium purpureum.</title>
        <authorList>
            <consortium name="US DOE Joint Genome Institute (JGI-PGF)"/>
            <person name="Sucgang R."/>
            <person name="Kuo A."/>
            <person name="Tian X."/>
            <person name="Salerno W."/>
            <person name="Parikh A."/>
            <person name="Feasley C.L."/>
            <person name="Dalin E."/>
            <person name="Tu H."/>
            <person name="Huang E."/>
            <person name="Barry K."/>
            <person name="Lindquist E."/>
            <person name="Shapiro H."/>
            <person name="Bruce D."/>
            <person name="Schmutz J."/>
            <person name="Salamov A."/>
            <person name="Fey P."/>
            <person name="Gaudet P."/>
            <person name="Anjard C."/>
            <person name="Babu M.M."/>
            <person name="Basu S."/>
            <person name="Bushmanova Y."/>
            <person name="van der Wel H."/>
            <person name="Katoh-Kurasawa M."/>
            <person name="Dinh C."/>
            <person name="Coutinho P.M."/>
            <person name="Saito T."/>
            <person name="Elias M."/>
            <person name="Schaap P."/>
            <person name="Kay R.R."/>
            <person name="Henrissat B."/>
            <person name="Eichinger L."/>
            <person name="Rivero F."/>
            <person name="Putnam N.H."/>
            <person name="West C.M."/>
            <person name="Loomis W.F."/>
            <person name="Chisholm R.L."/>
            <person name="Shaulsky G."/>
            <person name="Strassmann J.E."/>
            <person name="Queller D.C."/>
            <person name="Kuspa A."/>
            <person name="Grigoriev I.V."/>
        </authorList>
    </citation>
    <scope>NUCLEOTIDE SEQUENCE [LARGE SCALE GENOMIC DNA]</scope>
    <source>
        <strain evidence="2">QSDP1</strain>
    </source>
</reference>
<dbReference type="InParanoid" id="F0ZJA0"/>
<dbReference type="RefSeq" id="XP_003287483.1">
    <property type="nucleotide sequence ID" value="XM_003287435.1"/>
</dbReference>
<keyword evidence="2" id="KW-1185">Reference proteome</keyword>
<dbReference type="AlphaFoldDB" id="F0ZJA0"/>